<keyword evidence="4 13" id="KW-0597">Phosphoprotein</keyword>
<dbReference type="Pfam" id="PF02518">
    <property type="entry name" value="HATPase_c"/>
    <property type="match status" value="1"/>
</dbReference>
<evidence type="ECO:0000256" key="11">
    <source>
        <dbReference type="ARBA" id="ARBA00068150"/>
    </source>
</evidence>
<organism evidence="17">
    <name type="scientific">Caldilinea aerophila</name>
    <dbReference type="NCBI Taxonomy" id="133453"/>
    <lineage>
        <taxon>Bacteria</taxon>
        <taxon>Bacillati</taxon>
        <taxon>Chloroflexota</taxon>
        <taxon>Caldilineae</taxon>
        <taxon>Caldilineales</taxon>
        <taxon>Caldilineaceae</taxon>
        <taxon>Caldilinea</taxon>
    </lineage>
</organism>
<feature type="domain" description="Histidine kinase" evidence="15">
    <location>
        <begin position="232"/>
        <end position="463"/>
    </location>
</feature>
<dbReference type="InterPro" id="IPR003661">
    <property type="entry name" value="HisK_dim/P_dom"/>
</dbReference>
<dbReference type="InterPro" id="IPR036890">
    <property type="entry name" value="HATPase_C_sf"/>
</dbReference>
<evidence type="ECO:0000256" key="14">
    <source>
        <dbReference type="SAM" id="Coils"/>
    </source>
</evidence>
<dbReference type="GO" id="GO:0005524">
    <property type="term" value="F:ATP binding"/>
    <property type="evidence" value="ECO:0007669"/>
    <property type="project" value="UniProtKB-KW"/>
</dbReference>
<dbReference type="PANTHER" id="PTHR45339">
    <property type="entry name" value="HYBRID SIGNAL TRANSDUCTION HISTIDINE KINASE J"/>
    <property type="match status" value="1"/>
</dbReference>
<evidence type="ECO:0000256" key="4">
    <source>
        <dbReference type="ARBA" id="ARBA00022553"/>
    </source>
</evidence>
<dbReference type="SUPFAM" id="SSF47384">
    <property type="entry name" value="Homodimeric domain of signal transducing histidine kinase"/>
    <property type="match status" value="1"/>
</dbReference>
<dbReference type="AlphaFoldDB" id="A0A7C1FQX9"/>
<dbReference type="SMART" id="SM00388">
    <property type="entry name" value="HisKA"/>
    <property type="match status" value="1"/>
</dbReference>
<sequence length="750" mass="83328">MNLETGLSSELEESARATEMSTLFQIGLAITSGRTMTEVLHTILEACRRILPVDTLYVAIYDAESESYEIPLFYDLGVYRSLGRVFIRERPSLTGYVIQHRRTLYVPDMRDPEAQRTYPYLMVGDAPTASYVGAPMIIGERVVGVLSIQNVQPGAYTPEQIHLLETIAMQAAVAVENARLYEALHKELEERRAAEERLRDLNQQLEQALEQARRLAVEAEAANRAKSEFLANISHEIRTPLNAVIGMTTLLLDSALTVEQREFAETIRISGEALLSLLNDVLDFSKIEAGRLELERIPFDAMKCVEEAVSLFARQASAKGIELVLLPENVLPDRVMGDPVRLRQILINLVNNAVKFTHEGEIVVSVRVEWDAAMSSPAEAMESVPCTLHFSVRDTGVGIPAERRGRLFQAFSQVDSSTTRKYGGSGLGLAIARNLCRLMGGDMWVESEPGLGSTFFFSVRSEAVAVTPSYQESPFAGRILLVLDDNRAARKAFTFWAERLGMKAVAVASEEEAFQILEEALPDLALVDGDLSPSSAPLSMHLRGRNIPAIFTTIQQNGIQQNETQHQNAADNDLRVEIWLRKPVFFASLLEQVRRALGQLPSVPEKKRSVASRLDATLGQRRPLSILLVEDNPVNQKVALMMLQRLGYTPDLATNGAEAVAAQQRREYDLVLMDLHMPEMDGFEAAQRIRRLPLRRQPLIYAMTAAVTEADLAGVREAGMDGVIPKPVRIERLVAGLEEASMRLERSRSP</sequence>
<dbReference type="Gene3D" id="3.30.565.10">
    <property type="entry name" value="Histidine kinase-like ATPase, C-terminal domain"/>
    <property type="match status" value="1"/>
</dbReference>
<evidence type="ECO:0000256" key="7">
    <source>
        <dbReference type="ARBA" id="ARBA00022777"/>
    </source>
</evidence>
<dbReference type="Pfam" id="PF00072">
    <property type="entry name" value="Response_reg"/>
    <property type="match status" value="1"/>
</dbReference>
<accession>A0A7C1FQX9</accession>
<dbReference type="SUPFAM" id="SSF52172">
    <property type="entry name" value="CheY-like"/>
    <property type="match status" value="2"/>
</dbReference>
<proteinExistence type="inferred from homology"/>
<keyword evidence="8" id="KW-0067">ATP-binding</keyword>
<comment type="caution">
    <text evidence="17">The sequence shown here is derived from an EMBL/GenBank/DDBJ whole genome shotgun (WGS) entry which is preliminary data.</text>
</comment>
<keyword evidence="6" id="KW-0547">Nucleotide-binding</keyword>
<dbReference type="InterPro" id="IPR003018">
    <property type="entry name" value="GAF"/>
</dbReference>
<keyword evidence="9" id="KW-0902">Two-component regulatory system</keyword>
<dbReference type="CDD" id="cd17546">
    <property type="entry name" value="REC_hyHK_CKI1_RcsC-like"/>
    <property type="match status" value="1"/>
</dbReference>
<feature type="domain" description="Response regulatory" evidence="16">
    <location>
        <begin position="625"/>
        <end position="741"/>
    </location>
</feature>
<dbReference type="PANTHER" id="PTHR45339:SF1">
    <property type="entry name" value="HYBRID SIGNAL TRANSDUCTION HISTIDINE KINASE J"/>
    <property type="match status" value="1"/>
</dbReference>
<feature type="modified residue" description="4-aspartylphosphate" evidence="13">
    <location>
        <position position="674"/>
    </location>
</feature>
<reference evidence="17" key="1">
    <citation type="journal article" date="2020" name="mSystems">
        <title>Genome- and Community-Level Interaction Insights into Carbon Utilization and Element Cycling Functions of Hydrothermarchaeota in Hydrothermal Sediment.</title>
        <authorList>
            <person name="Zhou Z."/>
            <person name="Liu Y."/>
            <person name="Xu W."/>
            <person name="Pan J."/>
            <person name="Luo Z.H."/>
            <person name="Li M."/>
        </authorList>
    </citation>
    <scope>NUCLEOTIDE SEQUENCE [LARGE SCALE GENOMIC DNA]</scope>
    <source>
        <strain evidence="17">SpSt-289</strain>
    </source>
</reference>
<feature type="domain" description="Response regulatory" evidence="16">
    <location>
        <begin position="479"/>
        <end position="597"/>
    </location>
</feature>
<dbReference type="InterPro" id="IPR029016">
    <property type="entry name" value="GAF-like_dom_sf"/>
</dbReference>
<dbReference type="FunFam" id="3.30.565.10:FF:000010">
    <property type="entry name" value="Sensor histidine kinase RcsC"/>
    <property type="match status" value="1"/>
</dbReference>
<evidence type="ECO:0000259" key="16">
    <source>
        <dbReference type="PROSITE" id="PS50110"/>
    </source>
</evidence>
<comment type="similarity">
    <text evidence="2">In the N-terminal section; belongs to the phytochrome family.</text>
</comment>
<dbReference type="CDD" id="cd16922">
    <property type="entry name" value="HATPase_EvgS-ArcB-TorS-like"/>
    <property type="match status" value="1"/>
</dbReference>
<evidence type="ECO:0000256" key="3">
    <source>
        <dbReference type="ARBA" id="ARBA00012438"/>
    </source>
</evidence>
<dbReference type="PROSITE" id="PS50109">
    <property type="entry name" value="HIS_KIN"/>
    <property type="match status" value="1"/>
</dbReference>
<keyword evidence="14" id="KW-0175">Coiled coil</keyword>
<comment type="catalytic activity">
    <reaction evidence="1">
        <text>ATP + protein L-histidine = ADP + protein N-phospho-L-histidine.</text>
        <dbReference type="EC" id="2.7.13.3"/>
    </reaction>
</comment>
<gene>
    <name evidence="17" type="ORF">ENQ20_06750</name>
</gene>
<dbReference type="SMART" id="SM00448">
    <property type="entry name" value="REC"/>
    <property type="match status" value="2"/>
</dbReference>
<evidence type="ECO:0000256" key="6">
    <source>
        <dbReference type="ARBA" id="ARBA00022741"/>
    </source>
</evidence>
<dbReference type="InterPro" id="IPR001789">
    <property type="entry name" value="Sig_transdc_resp-reg_receiver"/>
</dbReference>
<evidence type="ECO:0000256" key="8">
    <source>
        <dbReference type="ARBA" id="ARBA00022840"/>
    </source>
</evidence>
<dbReference type="Gene3D" id="1.10.287.130">
    <property type="match status" value="1"/>
</dbReference>
<dbReference type="Pfam" id="PF00512">
    <property type="entry name" value="HisKA"/>
    <property type="match status" value="1"/>
</dbReference>
<dbReference type="CDD" id="cd00082">
    <property type="entry name" value="HisKA"/>
    <property type="match status" value="1"/>
</dbReference>
<evidence type="ECO:0000256" key="10">
    <source>
        <dbReference type="ARBA" id="ARBA00064003"/>
    </source>
</evidence>
<dbReference type="FunFam" id="1.10.287.130:FF:000002">
    <property type="entry name" value="Two-component osmosensing histidine kinase"/>
    <property type="match status" value="1"/>
</dbReference>
<dbReference type="Pfam" id="PF13185">
    <property type="entry name" value="GAF_2"/>
    <property type="match status" value="1"/>
</dbReference>
<dbReference type="EMBL" id="DSMG01000077">
    <property type="protein sequence ID" value="HDX31180.1"/>
    <property type="molecule type" value="Genomic_DNA"/>
</dbReference>
<keyword evidence="5" id="KW-0808">Transferase</keyword>
<evidence type="ECO:0000256" key="9">
    <source>
        <dbReference type="ARBA" id="ARBA00023012"/>
    </source>
</evidence>
<dbReference type="SUPFAM" id="SSF55781">
    <property type="entry name" value="GAF domain-like"/>
    <property type="match status" value="1"/>
</dbReference>
<feature type="modified residue" description="4-aspartylphosphate" evidence="13">
    <location>
        <position position="528"/>
    </location>
</feature>
<dbReference type="InterPro" id="IPR005467">
    <property type="entry name" value="His_kinase_dom"/>
</dbReference>
<dbReference type="InterPro" id="IPR036097">
    <property type="entry name" value="HisK_dim/P_sf"/>
</dbReference>
<dbReference type="GO" id="GO:0000155">
    <property type="term" value="F:phosphorelay sensor kinase activity"/>
    <property type="evidence" value="ECO:0007669"/>
    <property type="project" value="InterPro"/>
</dbReference>
<dbReference type="SMART" id="SM00387">
    <property type="entry name" value="HATPase_c"/>
    <property type="match status" value="1"/>
</dbReference>
<evidence type="ECO:0000256" key="13">
    <source>
        <dbReference type="PROSITE-ProRule" id="PRU00169"/>
    </source>
</evidence>
<name>A0A7C1FQX9_9CHLR</name>
<dbReference type="PRINTS" id="PR00344">
    <property type="entry name" value="BCTRLSENSOR"/>
</dbReference>
<comment type="subunit">
    <text evidence="10">At low DSF concentrations, interacts with RpfF.</text>
</comment>
<evidence type="ECO:0000256" key="5">
    <source>
        <dbReference type="ARBA" id="ARBA00022679"/>
    </source>
</evidence>
<feature type="coiled-coil region" evidence="14">
    <location>
        <begin position="171"/>
        <end position="225"/>
    </location>
</feature>
<evidence type="ECO:0000256" key="12">
    <source>
        <dbReference type="ARBA" id="ARBA00074306"/>
    </source>
</evidence>
<evidence type="ECO:0000313" key="17">
    <source>
        <dbReference type="EMBL" id="HDX31180.1"/>
    </source>
</evidence>
<dbReference type="Gene3D" id="3.30.450.40">
    <property type="match status" value="1"/>
</dbReference>
<evidence type="ECO:0000259" key="15">
    <source>
        <dbReference type="PROSITE" id="PS50109"/>
    </source>
</evidence>
<dbReference type="SMART" id="SM00065">
    <property type="entry name" value="GAF"/>
    <property type="match status" value="1"/>
</dbReference>
<dbReference type="CDD" id="cd00156">
    <property type="entry name" value="REC"/>
    <property type="match status" value="1"/>
</dbReference>
<protein>
    <recommendedName>
        <fullName evidence="12">Circadian input-output histidine kinase CikA</fullName>
        <ecNumber evidence="3">2.7.13.3</ecNumber>
    </recommendedName>
    <alternativeName>
        <fullName evidence="11">Sensory/regulatory protein RpfC</fullName>
    </alternativeName>
</protein>
<dbReference type="InterPro" id="IPR011006">
    <property type="entry name" value="CheY-like_superfamily"/>
</dbReference>
<dbReference type="EC" id="2.7.13.3" evidence="3"/>
<evidence type="ECO:0000256" key="2">
    <source>
        <dbReference type="ARBA" id="ARBA00006402"/>
    </source>
</evidence>
<dbReference type="InterPro" id="IPR004358">
    <property type="entry name" value="Sig_transdc_His_kin-like_C"/>
</dbReference>
<evidence type="ECO:0000256" key="1">
    <source>
        <dbReference type="ARBA" id="ARBA00000085"/>
    </source>
</evidence>
<dbReference type="InterPro" id="IPR003594">
    <property type="entry name" value="HATPase_dom"/>
</dbReference>
<dbReference type="SUPFAM" id="SSF55874">
    <property type="entry name" value="ATPase domain of HSP90 chaperone/DNA topoisomerase II/histidine kinase"/>
    <property type="match status" value="1"/>
</dbReference>
<dbReference type="Gene3D" id="3.40.50.2300">
    <property type="match status" value="2"/>
</dbReference>
<dbReference type="PROSITE" id="PS50110">
    <property type="entry name" value="RESPONSE_REGULATORY"/>
    <property type="match status" value="2"/>
</dbReference>
<keyword evidence="7" id="KW-0418">Kinase</keyword>